<dbReference type="GO" id="GO:0046872">
    <property type="term" value="F:metal ion binding"/>
    <property type="evidence" value="ECO:0007669"/>
    <property type="project" value="UniProtKB-KW"/>
</dbReference>
<keyword evidence="6 13" id="KW-0812">Transmembrane</keyword>
<feature type="transmembrane region" description="Helical" evidence="13">
    <location>
        <begin position="12"/>
        <end position="36"/>
    </location>
</feature>
<feature type="domain" description="Peptidase M50" evidence="14">
    <location>
        <begin position="126"/>
        <end position="170"/>
    </location>
</feature>
<gene>
    <name evidence="15" type="ORF">ASZ90_007411</name>
</gene>
<dbReference type="InterPro" id="IPR052348">
    <property type="entry name" value="Metallopeptidase_M50B"/>
</dbReference>
<dbReference type="EMBL" id="LNQE01000940">
    <property type="protein sequence ID" value="KUG22800.1"/>
    <property type="molecule type" value="Genomic_DNA"/>
</dbReference>
<dbReference type="InterPro" id="IPR044537">
    <property type="entry name" value="Rip2-like"/>
</dbReference>
<evidence type="ECO:0000256" key="10">
    <source>
        <dbReference type="ARBA" id="ARBA00022989"/>
    </source>
</evidence>
<dbReference type="AlphaFoldDB" id="A0A0W8FPI4"/>
<keyword evidence="12 13" id="KW-0472">Membrane</keyword>
<dbReference type="PANTHER" id="PTHR35864:SF1">
    <property type="entry name" value="ZINC METALLOPROTEASE YWHC-RELATED"/>
    <property type="match status" value="1"/>
</dbReference>
<organism evidence="15">
    <name type="scientific">hydrocarbon metagenome</name>
    <dbReference type="NCBI Taxonomy" id="938273"/>
    <lineage>
        <taxon>unclassified sequences</taxon>
        <taxon>metagenomes</taxon>
        <taxon>ecological metagenomes</taxon>
    </lineage>
</organism>
<comment type="similarity">
    <text evidence="3">Belongs to the peptidase M50B family.</text>
</comment>
<feature type="transmembrane region" description="Helical" evidence="13">
    <location>
        <begin position="175"/>
        <end position="208"/>
    </location>
</feature>
<evidence type="ECO:0000256" key="5">
    <source>
        <dbReference type="ARBA" id="ARBA00022670"/>
    </source>
</evidence>
<evidence type="ECO:0000256" key="6">
    <source>
        <dbReference type="ARBA" id="ARBA00022692"/>
    </source>
</evidence>
<sequence>MGLIQLLIKDPAAFVILSVLLLYSVIFHELAHGWVANKMGDPTAKWLGRLTLNPLKHLDPIGTLMLLVVGFGWAKPVPVNLENIPGNQRRKGLILVSAAGITANIIFAFIAILLFRLISPDHSGMAGQILFLLAHINIILAAFNLIPIPPLDGSKILMGFAPDSVTRVLNQIEPFGLFIVIGLLISGLLNPVINLLQHIILTVISVFLP</sequence>
<evidence type="ECO:0000256" key="4">
    <source>
        <dbReference type="ARBA" id="ARBA00022475"/>
    </source>
</evidence>
<evidence type="ECO:0000313" key="15">
    <source>
        <dbReference type="EMBL" id="KUG22800.1"/>
    </source>
</evidence>
<evidence type="ECO:0000256" key="8">
    <source>
        <dbReference type="ARBA" id="ARBA00022801"/>
    </source>
</evidence>
<dbReference type="GO" id="GO:0008237">
    <property type="term" value="F:metallopeptidase activity"/>
    <property type="evidence" value="ECO:0007669"/>
    <property type="project" value="UniProtKB-KW"/>
</dbReference>
<feature type="transmembrane region" description="Helical" evidence="13">
    <location>
        <begin position="94"/>
        <end position="117"/>
    </location>
</feature>
<evidence type="ECO:0000256" key="3">
    <source>
        <dbReference type="ARBA" id="ARBA00007931"/>
    </source>
</evidence>
<dbReference type="GO" id="GO:0006508">
    <property type="term" value="P:proteolysis"/>
    <property type="evidence" value="ECO:0007669"/>
    <property type="project" value="UniProtKB-KW"/>
</dbReference>
<dbReference type="CDD" id="cd06158">
    <property type="entry name" value="S2P-M50_like_1"/>
    <property type="match status" value="1"/>
</dbReference>
<comment type="caution">
    <text evidence="15">The sequence shown here is derived from an EMBL/GenBank/DDBJ whole genome shotgun (WGS) entry which is preliminary data.</text>
</comment>
<dbReference type="Pfam" id="PF02163">
    <property type="entry name" value="Peptidase_M50"/>
    <property type="match status" value="1"/>
</dbReference>
<evidence type="ECO:0000259" key="14">
    <source>
        <dbReference type="Pfam" id="PF02163"/>
    </source>
</evidence>
<keyword evidence="4" id="KW-1003">Cell membrane</keyword>
<evidence type="ECO:0000256" key="13">
    <source>
        <dbReference type="SAM" id="Phobius"/>
    </source>
</evidence>
<keyword evidence="7" id="KW-0479">Metal-binding</keyword>
<feature type="transmembrane region" description="Helical" evidence="13">
    <location>
        <begin position="129"/>
        <end position="148"/>
    </location>
</feature>
<keyword evidence="9" id="KW-0862">Zinc</keyword>
<reference evidence="15" key="1">
    <citation type="journal article" date="2015" name="Proc. Natl. Acad. Sci. U.S.A.">
        <title>Networks of energetic and metabolic interactions define dynamics in microbial communities.</title>
        <authorList>
            <person name="Embree M."/>
            <person name="Liu J.K."/>
            <person name="Al-Bassam M.M."/>
            <person name="Zengler K."/>
        </authorList>
    </citation>
    <scope>NUCLEOTIDE SEQUENCE</scope>
</reference>
<feature type="transmembrane region" description="Helical" evidence="13">
    <location>
        <begin position="57"/>
        <end position="74"/>
    </location>
</feature>
<evidence type="ECO:0000256" key="11">
    <source>
        <dbReference type="ARBA" id="ARBA00023049"/>
    </source>
</evidence>
<dbReference type="GO" id="GO:0005886">
    <property type="term" value="C:plasma membrane"/>
    <property type="evidence" value="ECO:0007669"/>
    <property type="project" value="UniProtKB-SubCell"/>
</dbReference>
<accession>A0A0W8FPI4</accession>
<keyword evidence="8" id="KW-0378">Hydrolase</keyword>
<evidence type="ECO:0000256" key="2">
    <source>
        <dbReference type="ARBA" id="ARBA00004651"/>
    </source>
</evidence>
<keyword evidence="10 13" id="KW-1133">Transmembrane helix</keyword>
<evidence type="ECO:0000256" key="7">
    <source>
        <dbReference type="ARBA" id="ARBA00022723"/>
    </source>
</evidence>
<comment type="cofactor">
    <cofactor evidence="1">
        <name>Zn(2+)</name>
        <dbReference type="ChEBI" id="CHEBI:29105"/>
    </cofactor>
</comment>
<evidence type="ECO:0000256" key="1">
    <source>
        <dbReference type="ARBA" id="ARBA00001947"/>
    </source>
</evidence>
<evidence type="ECO:0000256" key="12">
    <source>
        <dbReference type="ARBA" id="ARBA00023136"/>
    </source>
</evidence>
<keyword evidence="5 15" id="KW-0645">Protease</keyword>
<name>A0A0W8FPI4_9ZZZZ</name>
<dbReference type="InterPro" id="IPR008915">
    <property type="entry name" value="Peptidase_M50"/>
</dbReference>
<proteinExistence type="inferred from homology"/>
<comment type="subcellular location">
    <subcellularLocation>
        <location evidence="2">Cell membrane</location>
        <topology evidence="2">Multi-pass membrane protein</topology>
    </subcellularLocation>
</comment>
<keyword evidence="11 15" id="KW-0482">Metalloprotease</keyword>
<evidence type="ECO:0000256" key="9">
    <source>
        <dbReference type="ARBA" id="ARBA00022833"/>
    </source>
</evidence>
<protein>
    <submittedName>
        <fullName evidence="15">Membrane metalloprotease</fullName>
    </submittedName>
</protein>
<dbReference type="PANTHER" id="PTHR35864">
    <property type="entry name" value="ZINC METALLOPROTEASE MJ0611-RELATED"/>
    <property type="match status" value="1"/>
</dbReference>